<dbReference type="Gene3D" id="3.60.21.10">
    <property type="match status" value="1"/>
</dbReference>
<keyword evidence="3" id="KW-1185">Reference proteome</keyword>
<dbReference type="RefSeq" id="WP_055423858.1">
    <property type="nucleotide sequence ID" value="NZ_CYHH01000009.1"/>
</dbReference>
<gene>
    <name evidence="2" type="ORF">Ga0061068_1094</name>
</gene>
<protein>
    <submittedName>
        <fullName evidence="2">Predicted phosphoesterase, related to the Icc protein</fullName>
    </submittedName>
</protein>
<dbReference type="SUPFAM" id="SSF56300">
    <property type="entry name" value="Metallo-dependent phosphatases"/>
    <property type="match status" value="1"/>
</dbReference>
<organism evidence="2 3">
    <name type="scientific">Tepidiphilus thermophilus</name>
    <dbReference type="NCBI Taxonomy" id="876478"/>
    <lineage>
        <taxon>Bacteria</taxon>
        <taxon>Pseudomonadati</taxon>
        <taxon>Pseudomonadota</taxon>
        <taxon>Hydrogenophilia</taxon>
        <taxon>Hydrogenophilales</taxon>
        <taxon>Hydrogenophilaceae</taxon>
        <taxon>Tepidiphilus</taxon>
    </lineage>
</organism>
<name>A0A0K6IWU8_9PROT</name>
<reference evidence="3" key="1">
    <citation type="submission" date="2015-08" db="EMBL/GenBank/DDBJ databases">
        <authorList>
            <person name="Babu N.S."/>
            <person name="Beckwith C.J."/>
            <person name="Beseler K.G."/>
            <person name="Brison A."/>
            <person name="Carone J.V."/>
            <person name="Caskin T.P."/>
            <person name="Diamond M."/>
            <person name="Durham M.E."/>
            <person name="Foxe J.M."/>
            <person name="Go M."/>
            <person name="Henderson B.A."/>
            <person name="Jones I.B."/>
            <person name="McGettigan J.A."/>
            <person name="Micheletti S.J."/>
            <person name="Nasrallah M.E."/>
            <person name="Ortiz D."/>
            <person name="Piller C.R."/>
            <person name="Privatt S.R."/>
            <person name="Schneider S.L."/>
            <person name="Sharp S."/>
            <person name="Smith T.C."/>
            <person name="Stanton J.D."/>
            <person name="Ullery H.E."/>
            <person name="Wilson R.J."/>
            <person name="Serrano M.G."/>
            <person name="Buck G."/>
            <person name="Lee V."/>
            <person name="Wang Y."/>
            <person name="Carvalho R."/>
            <person name="Voegtly L."/>
            <person name="Shi R."/>
            <person name="Duckworth R."/>
            <person name="Johnson A."/>
            <person name="Loviza R."/>
            <person name="Walstead R."/>
            <person name="Shah Z."/>
            <person name="Kiflezghi M."/>
            <person name="Wade K."/>
            <person name="Ball S.L."/>
            <person name="Bradley K.W."/>
            <person name="Asai D.J."/>
            <person name="Bowman C.A."/>
            <person name="Russell D.A."/>
            <person name="Pope W.H."/>
            <person name="Jacobs-Sera D."/>
            <person name="Hendrix R.W."/>
            <person name="Hatfull G.F."/>
        </authorList>
    </citation>
    <scope>NUCLEOTIDE SEQUENCE [LARGE SCALE GENOMIC DNA]</scope>
    <source>
        <strain evidence="3">JCM 19170</strain>
    </source>
</reference>
<dbReference type="EMBL" id="CYHH01000009">
    <property type="protein sequence ID" value="CUB07575.1"/>
    <property type="molecule type" value="Genomic_DNA"/>
</dbReference>
<dbReference type="InterPro" id="IPR029052">
    <property type="entry name" value="Metallo-depent_PP-like"/>
</dbReference>
<dbReference type="Proteomes" id="UP000182108">
    <property type="component" value="Unassembled WGS sequence"/>
</dbReference>
<proteinExistence type="predicted"/>
<accession>A0A0K6IWU8</accession>
<evidence type="ECO:0000259" key="1">
    <source>
        <dbReference type="Pfam" id="PF14582"/>
    </source>
</evidence>
<dbReference type="Pfam" id="PF14582">
    <property type="entry name" value="Metallophos_3"/>
    <property type="match status" value="1"/>
</dbReference>
<evidence type="ECO:0000313" key="2">
    <source>
        <dbReference type="EMBL" id="CUB07575.1"/>
    </source>
</evidence>
<dbReference type="InterPro" id="IPR029461">
    <property type="entry name" value="TT1561-like"/>
</dbReference>
<feature type="domain" description="Metallophosphoesterase TT1561-like" evidence="1">
    <location>
        <begin position="52"/>
        <end position="228"/>
    </location>
</feature>
<sequence length="229" mass="25221">MRKHTRRVLATSHIAGQLDLLDRLVETASELDVDSVMIVGDLVGTGGVHRADAYREVFGKLGALRVPTFFVPGAHDAPLDDYLREAYNLELTFPMLHGVHGTLAFAPGHVAVLGMGGEIGQTGGREERERLYYPEWAVEYVLKVLDELKDYEKIFLFATPPAHKDWDGGSQAITTLINTFAPTLVVVDAPRRHHAEVGTSLVVAPGRLSEGDFSIVDLRRRKIEAGNVR</sequence>
<evidence type="ECO:0000313" key="3">
    <source>
        <dbReference type="Proteomes" id="UP000182108"/>
    </source>
</evidence>
<dbReference type="AlphaFoldDB" id="A0A0K6IWU8"/>